<sequence length="860" mass="95862">MDPLSVSFGIAGVLPLIAKVLTAAHRYMTSVAGAQKMISTLILELEVLQAAISKLENLLTSADLVDADVKFDQTSVLLSCAAAIEVKLQELLRKLVHDASRNMGHLLWPLTEKEHQKTMAELRNFSTWVQFALSVDGCRLLAQTSDNVVAVLEQQLKHFDALRSLDVRTEELVGAVQKQTQLLEDSTKLEARKQVLDWRDGTAGSRVLWCNGIQGSGKTTLVATATPLAYLYFDYQDLTSQDPLAVLTSILRQLLEQLPELPMSVQEFYQGRDKRQGREITEYKRLLQEVAQVSKTIFILFDALDECDDIQYMLQLIEKLAQVGNCRLMVTSRPHVYERVPISRGYSTIRIEAHDEDIRRYVLEQFQNADIYQTADETFVEQLVAKLTRSASGMFLLPVLQLRTVLNEPTIGEMEDRLEQLSDTLSDAFAETFARIQRLPGSRSRLALSALMHLAHAKRLFRAAELSDILALKPDSKSMNPKYRPAAKMILDCCQGLAMLDEQTGQIRLAHYAIKEYLVSNSALLFPLFEVKLAFNCLNYMMLHDFRTGPLHTTGAIIQRLAAYPFLAYTSDYYCVEECISTTPLHHAAINCLAHSINSLLGYFNINRPTVIGTTPIIKAASNGHCEIVKLLLKKGTDPRIRNWYGDALQYAAEAGKCENIRLLVGWGMDPNGENNVGRPPLICALDRDSPKAVELLIDLGTNMRLDEEEDCGNAFLWACHFNYKNTVDMMLRRGWVNLQSGSPYLVAQALCTAPPAMVRHLIDKGADFNAVDGHGRTALWYAMEAGKTEVINMLQSKNAALYGKAQSMDVDIDDPSPQSTTASEVVQPVGNGPRIVIQDQARHPTRGSYRDGPACAGHG</sequence>
<evidence type="ECO:0000313" key="1">
    <source>
        <dbReference type="EMBL" id="KAJ3498858.1"/>
    </source>
</evidence>
<accession>A0ACC1R5I4</accession>
<keyword evidence="2" id="KW-1185">Reference proteome</keyword>
<gene>
    <name evidence="1" type="ORF">NLG97_g794</name>
</gene>
<comment type="caution">
    <text evidence="1">The sequence shown here is derived from an EMBL/GenBank/DDBJ whole genome shotgun (WGS) entry which is preliminary data.</text>
</comment>
<evidence type="ECO:0000313" key="2">
    <source>
        <dbReference type="Proteomes" id="UP001148737"/>
    </source>
</evidence>
<dbReference type="Proteomes" id="UP001148737">
    <property type="component" value="Unassembled WGS sequence"/>
</dbReference>
<dbReference type="EMBL" id="JANAKD010000031">
    <property type="protein sequence ID" value="KAJ3498858.1"/>
    <property type="molecule type" value="Genomic_DNA"/>
</dbReference>
<organism evidence="1 2">
    <name type="scientific">Lecanicillium saksenae</name>
    <dbReference type="NCBI Taxonomy" id="468837"/>
    <lineage>
        <taxon>Eukaryota</taxon>
        <taxon>Fungi</taxon>
        <taxon>Dikarya</taxon>
        <taxon>Ascomycota</taxon>
        <taxon>Pezizomycotina</taxon>
        <taxon>Sordariomycetes</taxon>
        <taxon>Hypocreomycetidae</taxon>
        <taxon>Hypocreales</taxon>
        <taxon>Cordycipitaceae</taxon>
        <taxon>Lecanicillium</taxon>
    </lineage>
</organism>
<protein>
    <submittedName>
        <fullName evidence="1">Uncharacterized protein</fullName>
    </submittedName>
</protein>
<proteinExistence type="predicted"/>
<name>A0ACC1R5I4_9HYPO</name>
<reference evidence="1" key="1">
    <citation type="submission" date="2022-07" db="EMBL/GenBank/DDBJ databases">
        <title>Genome Sequence of Lecanicillium saksenae.</title>
        <authorList>
            <person name="Buettner E."/>
        </authorList>
    </citation>
    <scope>NUCLEOTIDE SEQUENCE</scope>
    <source>
        <strain evidence="1">VT-O1</strain>
    </source>
</reference>